<evidence type="ECO:0000256" key="9">
    <source>
        <dbReference type="SAM" id="Phobius"/>
    </source>
</evidence>
<feature type="transmembrane region" description="Helical" evidence="9">
    <location>
        <begin position="470"/>
        <end position="495"/>
    </location>
</feature>
<evidence type="ECO:0000256" key="5">
    <source>
        <dbReference type="ARBA" id="ARBA00022519"/>
    </source>
</evidence>
<keyword evidence="6 9" id="KW-0812">Transmembrane</keyword>
<dbReference type="NCBIfam" id="TIGR00915">
    <property type="entry name" value="2A0602"/>
    <property type="match status" value="1"/>
</dbReference>
<feature type="transmembrane region" description="Helical" evidence="9">
    <location>
        <begin position="869"/>
        <end position="885"/>
    </location>
</feature>
<comment type="similarity">
    <text evidence="2">Belongs to the resistance-nodulation-cell division (RND) (TC 2.A.6) family.</text>
</comment>
<evidence type="ECO:0000256" key="4">
    <source>
        <dbReference type="ARBA" id="ARBA00022475"/>
    </source>
</evidence>
<evidence type="ECO:0000313" key="11">
    <source>
        <dbReference type="Proteomes" id="UP000186917"/>
    </source>
</evidence>
<dbReference type="EMBL" id="FTOR01000008">
    <property type="protein sequence ID" value="SIT28801.1"/>
    <property type="molecule type" value="Genomic_DNA"/>
</dbReference>
<dbReference type="AlphaFoldDB" id="A0A173ME06"/>
<evidence type="ECO:0000256" key="2">
    <source>
        <dbReference type="ARBA" id="ARBA00010942"/>
    </source>
</evidence>
<dbReference type="PRINTS" id="PR00702">
    <property type="entry name" value="ACRIFLAVINRP"/>
</dbReference>
<sequence length="1041" mass="112535">MLKKFIERPVLSTVISVLIVILGILGLVSLPISQYPDIAPPTVSVSATYTGANADVVLNSVIVPLEEQINGVENMTYMTSTATNEGTATITVNFKVGTDPDLAAVNVQNRVSRATSLLPAEVTQSGVTVTKKQSSNLLIFALYSDDNTYDQTFLQNYAAINLVPQIKRVTGVGDASVFGSRDYSMRIWMKPDVMAVYGLEPADVTTALSEQNIEAAPGKVGENSNQSFQYVMKYTGRLKTVADFENIVIKSLGKGQQLLLKDVARIELGAQNYSQYNLANGKPASGVAVSQTAGSNAQEVIEGTKAVLEEAAKAFPKGIHYVNLVDVNNFLDASIEKVLHTLLEAFILVFIVVFIFLQDFRSTLIPAIAVPVAIVGTFFFLNLFGFTINLLTLFALVLAIGIVVDDAIVVVEAVHAKLDEGYTSARQASIDAMGEISGAIISITLVMSAVFVPVTFITGSAGVFYKQFGITLAISILLSAINALTLSPALSALFLKPHAAAHKKSYLQRFYTAFNTSFEALTNKYKKAVQFLAIRKWIALAVIALFGTGLYWLMKTTPSSFVPNEDTGTIFASISLPPAASLERSDSMSKKVAEIAKTIPAVRNTMQIVGQNFIAGSGSAYSMVIMELKPWKERTKKEESVNEIIKQLFGKTAGIKDASIIFFAPPTISGFGMSGGFEFQLQDKGGHTTDEFYKVGTNFLTALGKRPEIQYATTSFNPNFPQLQLNVNVAKCKEAGITPSSVLSTMQGYYGGSYVSNFNQFGKQYRVIIQADYNYRANEASLNNVKVKTASGTMAPITEFISLKRVYGPESISRFNLFTSISVQGAPNSGYSSGDAIKAIQEVAAETLPAGYGYEFSGITREELTTGSQSAYVFLLCLIFVYFLLSAQYESYLLPLAVLLSLPVGLCGTFLFDKIFGIDNNIYTQVSLIMLIGLLAKNAILIVEFALQRRRKGLPILQAAIEGAEARLRPILMTSLAFIFGLLPLMFATGAGAVGNKSIGTGAVGGMLVGTLFGLLVIPALFVLFQRLQEKIGSKKYDIHD</sequence>
<dbReference type="InterPro" id="IPR004764">
    <property type="entry name" value="MdtF-like"/>
</dbReference>
<dbReference type="PANTHER" id="PTHR32063">
    <property type="match status" value="1"/>
</dbReference>
<dbReference type="Proteomes" id="UP000186917">
    <property type="component" value="Unassembled WGS sequence"/>
</dbReference>
<dbReference type="SUPFAM" id="SSF82866">
    <property type="entry name" value="Multidrug efflux transporter AcrB transmembrane domain"/>
    <property type="match status" value="2"/>
</dbReference>
<dbReference type="SUPFAM" id="SSF82714">
    <property type="entry name" value="Multidrug efflux transporter AcrB TolC docking domain, DN and DC subdomains"/>
    <property type="match status" value="2"/>
</dbReference>
<dbReference type="OrthoDB" id="9758234at2"/>
<feature type="transmembrane region" description="Helical" evidence="9">
    <location>
        <begin position="968"/>
        <end position="987"/>
    </location>
</feature>
<feature type="transmembrane region" description="Helical" evidence="9">
    <location>
        <begin position="390"/>
        <end position="415"/>
    </location>
</feature>
<dbReference type="GO" id="GO:0042910">
    <property type="term" value="F:xenobiotic transmembrane transporter activity"/>
    <property type="evidence" value="ECO:0007669"/>
    <property type="project" value="TreeGrafter"/>
</dbReference>
<evidence type="ECO:0000256" key="1">
    <source>
        <dbReference type="ARBA" id="ARBA00004429"/>
    </source>
</evidence>
<feature type="transmembrane region" description="Helical" evidence="9">
    <location>
        <begin position="892"/>
        <end position="912"/>
    </location>
</feature>
<keyword evidence="5" id="KW-0997">Cell inner membrane</keyword>
<dbReference type="InterPro" id="IPR001036">
    <property type="entry name" value="Acrflvin-R"/>
</dbReference>
<dbReference type="FunFam" id="3.30.70.1430:FF:000001">
    <property type="entry name" value="Efflux pump membrane transporter"/>
    <property type="match status" value="1"/>
</dbReference>
<gene>
    <name evidence="10" type="ORF">SAMN05421788_108134</name>
</gene>
<dbReference type="Gene3D" id="3.30.70.1430">
    <property type="entry name" value="Multidrug efflux transporter AcrB pore domain"/>
    <property type="match status" value="2"/>
</dbReference>
<reference evidence="11" key="1">
    <citation type="submission" date="2017-01" db="EMBL/GenBank/DDBJ databases">
        <authorList>
            <person name="Varghese N."/>
            <person name="Submissions S."/>
        </authorList>
    </citation>
    <scope>NUCLEOTIDE SEQUENCE [LARGE SCALE GENOMIC DNA]</scope>
    <source>
        <strain evidence="11">DSM 21054</strain>
    </source>
</reference>
<dbReference type="InterPro" id="IPR027463">
    <property type="entry name" value="AcrB_DN_DC_subdom"/>
</dbReference>
<proteinExistence type="inferred from homology"/>
<dbReference type="Gene3D" id="3.30.70.1440">
    <property type="entry name" value="Multidrug efflux transporter AcrB pore domain"/>
    <property type="match status" value="1"/>
</dbReference>
<feature type="transmembrane region" description="Helical" evidence="9">
    <location>
        <begin position="436"/>
        <end position="458"/>
    </location>
</feature>
<dbReference type="Gene3D" id="3.30.2090.10">
    <property type="entry name" value="Multidrug efflux transporter AcrB TolC docking domain, DN and DC subdomains"/>
    <property type="match status" value="2"/>
</dbReference>
<evidence type="ECO:0000256" key="8">
    <source>
        <dbReference type="ARBA" id="ARBA00023136"/>
    </source>
</evidence>
<feature type="transmembrane region" description="Helical" evidence="9">
    <location>
        <begin position="364"/>
        <end position="384"/>
    </location>
</feature>
<feature type="transmembrane region" description="Helical" evidence="9">
    <location>
        <begin position="338"/>
        <end position="357"/>
    </location>
</feature>
<dbReference type="GO" id="GO:0005886">
    <property type="term" value="C:plasma membrane"/>
    <property type="evidence" value="ECO:0007669"/>
    <property type="project" value="UniProtKB-SubCell"/>
</dbReference>
<feature type="transmembrane region" description="Helical" evidence="9">
    <location>
        <begin position="999"/>
        <end position="1025"/>
    </location>
</feature>
<dbReference type="GO" id="GO:0015562">
    <property type="term" value="F:efflux transmembrane transporter activity"/>
    <property type="evidence" value="ECO:0007669"/>
    <property type="project" value="InterPro"/>
</dbReference>
<dbReference type="RefSeq" id="WP_076381162.1">
    <property type="nucleotide sequence ID" value="NZ_AP017422.1"/>
</dbReference>
<dbReference type="Pfam" id="PF00873">
    <property type="entry name" value="ACR_tran"/>
    <property type="match status" value="1"/>
</dbReference>
<evidence type="ECO:0000256" key="3">
    <source>
        <dbReference type="ARBA" id="ARBA00022448"/>
    </source>
</evidence>
<keyword evidence="8 9" id="KW-0472">Membrane</keyword>
<feature type="transmembrane region" description="Helical" evidence="9">
    <location>
        <begin position="537"/>
        <end position="554"/>
    </location>
</feature>
<dbReference type="SUPFAM" id="SSF82693">
    <property type="entry name" value="Multidrug efflux transporter AcrB pore domain, PN1, PN2, PC1 and PC2 subdomains"/>
    <property type="match status" value="4"/>
</dbReference>
<evidence type="ECO:0000256" key="6">
    <source>
        <dbReference type="ARBA" id="ARBA00022692"/>
    </source>
</evidence>
<dbReference type="FunFam" id="1.20.1640.10:FF:000001">
    <property type="entry name" value="Efflux pump membrane transporter"/>
    <property type="match status" value="1"/>
</dbReference>
<evidence type="ECO:0000256" key="7">
    <source>
        <dbReference type="ARBA" id="ARBA00022989"/>
    </source>
</evidence>
<feature type="transmembrane region" description="Helical" evidence="9">
    <location>
        <begin position="12"/>
        <end position="32"/>
    </location>
</feature>
<name>A0A173ME06_9BACT</name>
<comment type="subcellular location">
    <subcellularLocation>
        <location evidence="1">Cell inner membrane</location>
        <topology evidence="1">Multi-pass membrane protein</topology>
    </subcellularLocation>
</comment>
<keyword evidence="4" id="KW-1003">Cell membrane</keyword>
<keyword evidence="11" id="KW-1185">Reference proteome</keyword>
<evidence type="ECO:0000313" key="10">
    <source>
        <dbReference type="EMBL" id="SIT28801.1"/>
    </source>
</evidence>
<dbReference type="Gene3D" id="1.20.1640.10">
    <property type="entry name" value="Multidrug efflux transporter AcrB transmembrane domain"/>
    <property type="match status" value="2"/>
</dbReference>
<dbReference type="STRING" id="477680.SAMN05421788_108134"/>
<accession>A0A173ME06</accession>
<dbReference type="KEGG" id="fln:FLA_1731"/>
<keyword evidence="3" id="KW-0813">Transport</keyword>
<protein>
    <submittedName>
        <fullName evidence="10">Hydrophobic/amphiphilic exporter-1, HAE1 family</fullName>
    </submittedName>
</protein>
<dbReference type="PANTHER" id="PTHR32063:SF9">
    <property type="entry name" value="SIMILAR TO MULTIDRUG RESISTANCE PROTEIN MEXB"/>
    <property type="match status" value="1"/>
</dbReference>
<keyword evidence="7 9" id="KW-1133">Transmembrane helix</keyword>
<dbReference type="Gene3D" id="3.30.70.1320">
    <property type="entry name" value="Multidrug efflux transporter AcrB pore domain like"/>
    <property type="match status" value="1"/>
</dbReference>
<feature type="transmembrane region" description="Helical" evidence="9">
    <location>
        <begin position="924"/>
        <end position="947"/>
    </location>
</feature>
<organism evidence="10 11">
    <name type="scientific">Filimonas lacunae</name>
    <dbReference type="NCBI Taxonomy" id="477680"/>
    <lineage>
        <taxon>Bacteria</taxon>
        <taxon>Pseudomonadati</taxon>
        <taxon>Bacteroidota</taxon>
        <taxon>Chitinophagia</taxon>
        <taxon>Chitinophagales</taxon>
        <taxon>Chitinophagaceae</taxon>
        <taxon>Filimonas</taxon>
    </lineage>
</organism>
<dbReference type="GO" id="GO:0009636">
    <property type="term" value="P:response to toxic substance"/>
    <property type="evidence" value="ECO:0007669"/>
    <property type="project" value="UniProtKB-ARBA"/>
</dbReference>